<evidence type="ECO:0000256" key="10">
    <source>
        <dbReference type="PIRSR" id="PIRSR600183-50"/>
    </source>
</evidence>
<sequence length="598" mass="69942">MTRDKPIDIDWTCELAKQLYNIDGELKRTFLDINDKGHLVLKINGDSIDLYDLAKRTGFPGFYIRVLSLIKSNMDRVYETFTEAMKKYNYRGALYPVFPLKVNSEKIVIDLIYNYGSKYGWGFNVTSSAEIDLISEYADREPRILVLDGFKTEKTIERLEKFRERGWKVIVDIENVYDAKLMDRFRDYDIGLRIKFMSRGKGPWKGSAGLDSKFGLSIYTLDKLLSKYDWIYDKAVMLHTHPGSQIYDLETIRKYLVESANLFRELKSYGLERMEYIDFGGGLPYPYHESRLETRIENMASPNYGLVEYVEEIMKALVNESKDHPNIIFEGGRFIVASHRIVISKVLTYKSYEIFVDEEPSNTRFEELRKINDLDTLEKWLKFMLDRLEYEMNNCTYSIVDRQELEFEYGLLEKAVTRKVRELLSNGEKIDDLLKKHKLLKDFMTKPTHRFYAVLSVFAHIPDKLIVNQYFQVIPLQRLNEKPDVLAVISDLTCDSMGEYGEFYTTVKNNSLPQVIFANVDNKIIAIKGRMLHLKGIPLHLPRENEDYYIAILDTGAYQDNLSMNHNSLGKFSEVIIDYENGKLDIRIVKNPQDRYID</sequence>
<keyword evidence="8" id="KW-0745">Spermidine biosynthesis</keyword>
<dbReference type="SUPFAM" id="SSF50621">
    <property type="entry name" value="Alanine racemase C-terminal domain-like"/>
    <property type="match status" value="1"/>
</dbReference>
<dbReference type="EMBL" id="DTBP01000025">
    <property type="protein sequence ID" value="HGQ74189.1"/>
    <property type="molecule type" value="Genomic_DNA"/>
</dbReference>
<dbReference type="EMBL" id="DTBE01000051">
    <property type="protein sequence ID" value="HGQ59442.1"/>
    <property type="molecule type" value="Genomic_DNA"/>
</dbReference>
<name>A0A7C4NPW2_STAMA</name>
<keyword evidence="9" id="KW-0456">Lyase</keyword>
<dbReference type="SUPFAM" id="SSF51419">
    <property type="entry name" value="PLP-binding barrel"/>
    <property type="match status" value="1"/>
</dbReference>
<dbReference type="Pfam" id="PF02784">
    <property type="entry name" value="Orn_Arg_deC_N"/>
    <property type="match status" value="1"/>
</dbReference>
<feature type="active site" description="Proton donor" evidence="10">
    <location>
        <position position="494"/>
    </location>
</feature>
<dbReference type="InterPro" id="IPR002985">
    <property type="entry name" value="Arg_decrbxlase"/>
</dbReference>
<comment type="cofactor">
    <cofactor evidence="1 10">
        <name>pyridoxal 5'-phosphate</name>
        <dbReference type="ChEBI" id="CHEBI:597326"/>
    </cofactor>
</comment>
<dbReference type="GO" id="GO:0006527">
    <property type="term" value="P:L-arginine catabolic process"/>
    <property type="evidence" value="ECO:0007669"/>
    <property type="project" value="InterPro"/>
</dbReference>
<dbReference type="InterPro" id="IPR000183">
    <property type="entry name" value="Orn/DAP/Arg_de-COase"/>
</dbReference>
<dbReference type="Gene3D" id="3.20.20.10">
    <property type="entry name" value="Alanine racemase"/>
    <property type="match status" value="1"/>
</dbReference>
<dbReference type="Gene3D" id="1.20.58.930">
    <property type="match status" value="1"/>
</dbReference>
<proteinExistence type="inferred from homology"/>
<evidence type="ECO:0000256" key="1">
    <source>
        <dbReference type="ARBA" id="ARBA00001933"/>
    </source>
</evidence>
<evidence type="ECO:0000256" key="2">
    <source>
        <dbReference type="ARBA" id="ARBA00001946"/>
    </source>
</evidence>
<dbReference type="Gene3D" id="2.40.37.10">
    <property type="entry name" value="Lyase, Ornithine Decarboxylase, Chain A, domain 1"/>
    <property type="match status" value="1"/>
</dbReference>
<reference evidence="13" key="1">
    <citation type="journal article" date="2020" name="mSystems">
        <title>Genome- and Community-Level Interaction Insights into Carbon Utilization and Element Cycling Functions of Hydrothermarchaeota in Hydrothermal Sediment.</title>
        <authorList>
            <person name="Zhou Z."/>
            <person name="Liu Y."/>
            <person name="Xu W."/>
            <person name="Pan J."/>
            <person name="Luo Z.H."/>
            <person name="Li M."/>
        </authorList>
    </citation>
    <scope>NUCLEOTIDE SEQUENCE [LARGE SCALE GENOMIC DNA]</scope>
    <source>
        <strain evidence="12">SpSt-638</strain>
        <strain evidence="13">SpSt-648</strain>
    </source>
</reference>
<keyword evidence="5" id="KW-0210">Decarboxylase</keyword>
<evidence type="ECO:0000313" key="13">
    <source>
        <dbReference type="EMBL" id="HGQ74189.1"/>
    </source>
</evidence>
<evidence type="ECO:0000256" key="9">
    <source>
        <dbReference type="ARBA" id="ARBA00023239"/>
    </source>
</evidence>
<accession>A0A7C4NPW2</accession>
<comment type="caution">
    <text evidence="13">The sequence shown here is derived from an EMBL/GenBank/DDBJ whole genome shotgun (WGS) entry which is preliminary data.</text>
</comment>
<evidence type="ECO:0000256" key="4">
    <source>
        <dbReference type="ARBA" id="ARBA00012426"/>
    </source>
</evidence>
<feature type="domain" description="Orn/DAP/Arg decarboxylase 2 N-terminal" evidence="11">
    <location>
        <begin position="77"/>
        <end position="337"/>
    </location>
</feature>
<evidence type="ECO:0000256" key="8">
    <source>
        <dbReference type="ARBA" id="ARBA00023066"/>
    </source>
</evidence>
<evidence type="ECO:0000313" key="12">
    <source>
        <dbReference type="EMBL" id="HGQ59442.1"/>
    </source>
</evidence>
<evidence type="ECO:0000256" key="3">
    <source>
        <dbReference type="ARBA" id="ARBA00008357"/>
    </source>
</evidence>
<dbReference type="InterPro" id="IPR009006">
    <property type="entry name" value="Ala_racemase/Decarboxylase_C"/>
</dbReference>
<feature type="modified residue" description="N6-(pyridoxal phosphate)lysine" evidence="10">
    <location>
        <position position="101"/>
    </location>
</feature>
<evidence type="ECO:0000259" key="11">
    <source>
        <dbReference type="Pfam" id="PF02784"/>
    </source>
</evidence>
<protein>
    <recommendedName>
        <fullName evidence="4">arginine decarboxylase</fullName>
        <ecNumber evidence="4">4.1.1.19</ecNumber>
    </recommendedName>
</protein>
<evidence type="ECO:0000256" key="6">
    <source>
        <dbReference type="ARBA" id="ARBA00022842"/>
    </source>
</evidence>
<gene>
    <name evidence="12" type="ORF">ENU09_01785</name>
    <name evidence="13" type="ORF">ENU20_03835</name>
</gene>
<comment type="similarity">
    <text evidence="3">Belongs to the Orn/Lys/Arg decarboxylase class-II family. SpeA subfamily.</text>
</comment>
<dbReference type="PRINTS" id="PR01179">
    <property type="entry name" value="ODADCRBXLASE"/>
</dbReference>
<dbReference type="EC" id="4.1.1.19" evidence="4"/>
<keyword evidence="7 10" id="KW-0663">Pyridoxal phosphate</keyword>
<dbReference type="AlphaFoldDB" id="A0A7C4NPW2"/>
<evidence type="ECO:0000256" key="7">
    <source>
        <dbReference type="ARBA" id="ARBA00022898"/>
    </source>
</evidence>
<keyword evidence="6" id="KW-0460">Magnesium</keyword>
<dbReference type="InterPro" id="IPR022653">
    <property type="entry name" value="De-COase2_pyr-phos_BS"/>
</dbReference>
<organism evidence="13">
    <name type="scientific">Staphylothermus marinus</name>
    <dbReference type="NCBI Taxonomy" id="2280"/>
    <lineage>
        <taxon>Archaea</taxon>
        <taxon>Thermoproteota</taxon>
        <taxon>Thermoprotei</taxon>
        <taxon>Desulfurococcales</taxon>
        <taxon>Desulfurococcaceae</taxon>
        <taxon>Staphylothermus</taxon>
    </lineage>
</organism>
<dbReference type="PANTHER" id="PTHR43295:SF9">
    <property type="entry name" value="BIOSYNTHETIC ARGININE DECARBOXYLASE"/>
    <property type="match status" value="1"/>
</dbReference>
<dbReference type="InterPro" id="IPR029066">
    <property type="entry name" value="PLP-binding_barrel"/>
</dbReference>
<dbReference type="PROSITE" id="PS00878">
    <property type="entry name" value="ODR_DC_2_1"/>
    <property type="match status" value="1"/>
</dbReference>
<comment type="cofactor">
    <cofactor evidence="2">
        <name>Mg(2+)</name>
        <dbReference type="ChEBI" id="CHEBI:18420"/>
    </cofactor>
</comment>
<dbReference type="GO" id="GO:0008792">
    <property type="term" value="F:arginine decarboxylase activity"/>
    <property type="evidence" value="ECO:0007669"/>
    <property type="project" value="UniProtKB-EC"/>
</dbReference>
<dbReference type="GO" id="GO:0008295">
    <property type="term" value="P:spermidine biosynthetic process"/>
    <property type="evidence" value="ECO:0007669"/>
    <property type="project" value="UniProtKB-KW"/>
</dbReference>
<dbReference type="InterPro" id="IPR022644">
    <property type="entry name" value="De-COase2_N"/>
</dbReference>
<dbReference type="PRINTS" id="PR01180">
    <property type="entry name" value="ARGDCRBXLASE"/>
</dbReference>
<dbReference type="PANTHER" id="PTHR43295">
    <property type="entry name" value="ARGININE DECARBOXYLASE"/>
    <property type="match status" value="1"/>
</dbReference>
<evidence type="ECO:0000256" key="5">
    <source>
        <dbReference type="ARBA" id="ARBA00022793"/>
    </source>
</evidence>